<dbReference type="GeneID" id="41962532"/>
<organism evidence="6 7">
    <name type="scientific">Pyricularia grisea</name>
    <name type="common">Crabgrass-specific blast fungus</name>
    <name type="synonym">Magnaporthe grisea</name>
    <dbReference type="NCBI Taxonomy" id="148305"/>
    <lineage>
        <taxon>Eukaryota</taxon>
        <taxon>Fungi</taxon>
        <taxon>Dikarya</taxon>
        <taxon>Ascomycota</taxon>
        <taxon>Pezizomycotina</taxon>
        <taxon>Sordariomycetes</taxon>
        <taxon>Sordariomycetidae</taxon>
        <taxon>Magnaporthales</taxon>
        <taxon>Pyriculariaceae</taxon>
        <taxon>Pyricularia</taxon>
    </lineage>
</organism>
<gene>
    <name evidence="7" type="ORF">PgNI_07613</name>
</gene>
<comment type="similarity">
    <text evidence="1">Belongs to the WD repeat LST8 family.</text>
</comment>
<dbReference type="InterPro" id="IPR019775">
    <property type="entry name" value="WD40_repeat_CS"/>
</dbReference>
<dbReference type="Pfam" id="PF00400">
    <property type="entry name" value="WD40"/>
    <property type="match status" value="1"/>
</dbReference>
<evidence type="ECO:0000256" key="4">
    <source>
        <dbReference type="PROSITE-ProRule" id="PRU00221"/>
    </source>
</evidence>
<dbReference type="GO" id="GO:0032956">
    <property type="term" value="P:regulation of actin cytoskeleton organization"/>
    <property type="evidence" value="ECO:0007669"/>
    <property type="project" value="TreeGrafter"/>
</dbReference>
<keyword evidence="6" id="KW-1185">Reference proteome</keyword>
<dbReference type="InterPro" id="IPR015943">
    <property type="entry name" value="WD40/YVTN_repeat-like_dom_sf"/>
</dbReference>
<name>A0A6P8B3E0_PYRGI</name>
<reference evidence="7" key="2">
    <citation type="submission" date="2019-10" db="EMBL/GenBank/DDBJ databases">
        <authorList>
            <consortium name="NCBI Genome Project"/>
        </authorList>
    </citation>
    <scope>NUCLEOTIDE SEQUENCE</scope>
    <source>
        <strain evidence="7">NI907</strain>
    </source>
</reference>
<proteinExistence type="inferred from homology"/>
<feature type="region of interest" description="Disordered" evidence="5">
    <location>
        <begin position="991"/>
        <end position="1017"/>
    </location>
</feature>
<evidence type="ECO:0000313" key="7">
    <source>
        <dbReference type="RefSeq" id="XP_030981707.1"/>
    </source>
</evidence>
<feature type="repeat" description="WD" evidence="4">
    <location>
        <begin position="730"/>
        <end position="764"/>
    </location>
</feature>
<evidence type="ECO:0000313" key="6">
    <source>
        <dbReference type="Proteomes" id="UP000515153"/>
    </source>
</evidence>
<dbReference type="Gene3D" id="2.130.10.10">
    <property type="entry name" value="YVTN repeat-like/Quinoprotein amine dehydrogenase"/>
    <property type="match status" value="1"/>
</dbReference>
<evidence type="ECO:0000256" key="1">
    <source>
        <dbReference type="ARBA" id="ARBA00009890"/>
    </source>
</evidence>
<dbReference type="GO" id="GO:0031932">
    <property type="term" value="C:TORC2 complex"/>
    <property type="evidence" value="ECO:0007669"/>
    <property type="project" value="InterPro"/>
</dbReference>
<reference evidence="7" key="1">
    <citation type="journal article" date="2019" name="Mol. Biol. Evol.">
        <title>Blast fungal genomes show frequent chromosomal changes, gene gains and losses, and effector gene turnover.</title>
        <authorList>
            <person name="Gomez Luciano L.B."/>
            <person name="Jason Tsai I."/>
            <person name="Chuma I."/>
            <person name="Tosa Y."/>
            <person name="Chen Y.H."/>
            <person name="Li J.Y."/>
            <person name="Li M.Y."/>
            <person name="Jade Lu M.Y."/>
            <person name="Nakayashiki H."/>
            <person name="Li W.H."/>
        </authorList>
    </citation>
    <scope>NUCLEOTIDE SEQUENCE</scope>
    <source>
        <strain evidence="7">NI907</strain>
    </source>
</reference>
<keyword evidence="2 4" id="KW-0853">WD repeat</keyword>
<accession>A0A6P8B3E0</accession>
<dbReference type="KEGG" id="pgri:PgNI_07613"/>
<dbReference type="InterPro" id="IPR001680">
    <property type="entry name" value="WD40_rpt"/>
</dbReference>
<protein>
    <submittedName>
        <fullName evidence="7">Uncharacterized protein</fullName>
    </submittedName>
</protein>
<dbReference type="AlphaFoldDB" id="A0A6P8B3E0"/>
<reference evidence="7" key="3">
    <citation type="submission" date="2025-08" db="UniProtKB">
        <authorList>
            <consortium name="RefSeq"/>
        </authorList>
    </citation>
    <scope>IDENTIFICATION</scope>
    <source>
        <strain evidence="7">NI907</strain>
    </source>
</reference>
<feature type="compositionally biased region" description="Pro residues" evidence="5">
    <location>
        <begin position="137"/>
        <end position="153"/>
    </location>
</feature>
<keyword evidence="3" id="KW-0677">Repeat</keyword>
<dbReference type="RefSeq" id="XP_030981707.1">
    <property type="nucleotide sequence ID" value="XM_031127623.1"/>
</dbReference>
<dbReference type="InterPro" id="IPR036322">
    <property type="entry name" value="WD40_repeat_dom_sf"/>
</dbReference>
<dbReference type="SUPFAM" id="SSF50978">
    <property type="entry name" value="WD40 repeat-like"/>
    <property type="match status" value="1"/>
</dbReference>
<feature type="region of interest" description="Disordered" evidence="5">
    <location>
        <begin position="34"/>
        <end position="157"/>
    </location>
</feature>
<dbReference type="SMART" id="SM00320">
    <property type="entry name" value="WD40"/>
    <property type="match status" value="5"/>
</dbReference>
<dbReference type="PROSITE" id="PS50082">
    <property type="entry name" value="WD_REPEATS_2"/>
    <property type="match status" value="1"/>
</dbReference>
<dbReference type="InterPro" id="IPR037588">
    <property type="entry name" value="MLST8"/>
</dbReference>
<evidence type="ECO:0000256" key="2">
    <source>
        <dbReference type="ARBA" id="ARBA00022574"/>
    </source>
</evidence>
<dbReference type="GO" id="GO:0031929">
    <property type="term" value="P:TOR signaling"/>
    <property type="evidence" value="ECO:0007669"/>
    <property type="project" value="InterPro"/>
</dbReference>
<feature type="compositionally biased region" description="Acidic residues" evidence="5">
    <location>
        <begin position="1000"/>
        <end position="1015"/>
    </location>
</feature>
<dbReference type="PROSITE" id="PS50294">
    <property type="entry name" value="WD_REPEATS_REGION"/>
    <property type="match status" value="1"/>
</dbReference>
<dbReference type="PROSITE" id="PS00678">
    <property type="entry name" value="WD_REPEATS_1"/>
    <property type="match status" value="1"/>
</dbReference>
<dbReference type="GO" id="GO:0031931">
    <property type="term" value="C:TORC1 complex"/>
    <property type="evidence" value="ECO:0007669"/>
    <property type="project" value="InterPro"/>
</dbReference>
<dbReference type="PANTHER" id="PTHR19842:SF2">
    <property type="entry name" value="WD REPEAT PROTEIN (AFU_ORTHOLOGUE AFUA_5G04300)"/>
    <property type="match status" value="1"/>
</dbReference>
<feature type="compositionally biased region" description="Basic and acidic residues" evidence="5">
    <location>
        <begin position="97"/>
        <end position="106"/>
    </location>
</feature>
<dbReference type="Proteomes" id="UP000515153">
    <property type="component" value="Unplaced"/>
</dbReference>
<feature type="compositionally biased region" description="Basic residues" evidence="5">
    <location>
        <begin position="77"/>
        <end position="86"/>
    </location>
</feature>
<sequence length="1024" mass="114356">MTLTLVTTKTRRDVIDLTADDEPETVPSKLLLAARVDNTAVPPPPAKRVKYDHHSPQQQRHHPRLRSPATPPLHREATHHRHKGVQKHLPVANVTGRPERVPETRPTRPTTRPLSPAQHAAASSVRIGARQLQAAPAPAPSPQPPLPPLPPPQDVSEFGNIREQRAVERTSHDKSKIRWEPNSRPYLYQRSRKKLRYFGNKPRRMDCKDGSVVHVDFTAAEFNMVLSVLARDLAPDSEAARDRVIDKAMLKDLARRGLLDRVRLKDLATLQMPGRAKEDIISFVKDIAKGTVGTGQVLVLRHQDGGGRRDEDRNADFFRLLATRQTLGSNHDAFVLGDRYVDIRCGLSNAVDDELSLRRQWHGAAGDVMTVSWTSDNAFIAGATTHSDPWNQQYNKKGNLLLGSVPNKTIRMFPDHRIPRPIVDQGENATDEMVRSQSPWLYTSVVFSAYDDGIAYTCGFDNTTKVWTVQDDGTSMKLMGTWHHAGKVNYVVPSQHREADQSFRMVATAADVSPDAVRVYRINKGDTNISDCQYRTFSASRTTGEGSDKWAYFPATMAWGRTPGLTAHLLLVGYSPRSLSDNDNDIPEDKRNSGELRLWDGNTGEAWRVSTASMCNVFEVAWHPNKKVFAAAVSPSGERGDETKTQIRLYSSYKVGEVANKVYSEFKCLDCVAAGINYGLTIMPYGPRTSYVAAGCTDGNTYVWDTEAPESTPFRVLSHGQPILDPIDDLGTEDVGVQFIAWGKSLERLYTGSTDGSVKVWNVRAEGNPLVRVLLKCKRAVTSGAFSPDKSKLVIGDASGAVYLLTTHDDAEDEWGGEEETPQEDDQVERVIRMRCDDGRIITRRLPNVVNPHPDPPDPTHDAAGNILAREDRVHPGKMFLDRQQLVLHKNRLVGAVQGPRYAETGLYLLDFHMDKTDGQSPLLAIYEREQQESKCQYSKMTVVRARSRPGMVRRADDARDRVAELHRQNVARSFDIRSLDRDTRRALEAEGAELNPDLLELDDDSDESEDDAQTIDDIIILSD</sequence>
<evidence type="ECO:0000256" key="3">
    <source>
        <dbReference type="ARBA" id="ARBA00022737"/>
    </source>
</evidence>
<evidence type="ECO:0000256" key="5">
    <source>
        <dbReference type="SAM" id="MobiDB-lite"/>
    </source>
</evidence>
<dbReference type="PANTHER" id="PTHR19842">
    <property type="entry name" value="G BETA-LIKE PROTEIN GBL"/>
    <property type="match status" value="1"/>
</dbReference>